<evidence type="ECO:0000256" key="1">
    <source>
        <dbReference type="ARBA" id="ARBA00005993"/>
    </source>
</evidence>
<gene>
    <name evidence="13 15" type="primary">nhr-281</name>
    <name evidence="13" type="ORF">CELE_F16B12.8</name>
    <name evidence="15" type="ORF">F16B12.8</name>
</gene>
<dbReference type="eggNOG" id="KOG3575">
    <property type="taxonomic scope" value="Eukaryota"/>
</dbReference>
<evidence type="ECO:0000256" key="10">
    <source>
        <dbReference type="RuleBase" id="RU004334"/>
    </source>
</evidence>
<comment type="similarity">
    <text evidence="1 10">Belongs to the nuclear hormone receptor family.</text>
</comment>
<organism evidence="13 14">
    <name type="scientific">Caenorhabditis elegans</name>
    <dbReference type="NCBI Taxonomy" id="6239"/>
    <lineage>
        <taxon>Eukaryota</taxon>
        <taxon>Metazoa</taxon>
        <taxon>Ecdysozoa</taxon>
        <taxon>Nematoda</taxon>
        <taxon>Chromadorea</taxon>
        <taxon>Rhabditida</taxon>
        <taxon>Rhabditina</taxon>
        <taxon>Rhabditomorpha</taxon>
        <taxon>Rhabditoidea</taxon>
        <taxon>Rhabditidae</taxon>
        <taxon>Peloderinae</taxon>
        <taxon>Caenorhabditis</taxon>
    </lineage>
</organism>
<keyword evidence="14" id="KW-1185">Reference proteome</keyword>
<evidence type="ECO:0000256" key="9">
    <source>
        <dbReference type="ARBA" id="ARBA00023242"/>
    </source>
</evidence>
<evidence type="ECO:0000313" key="15">
    <source>
        <dbReference type="WormBase" id="F16B12.8"/>
    </source>
</evidence>
<dbReference type="PROSITE" id="PS51030">
    <property type="entry name" value="NUCLEAR_REC_DBD_2"/>
    <property type="match status" value="1"/>
</dbReference>
<reference evidence="13 14" key="1">
    <citation type="journal article" date="1998" name="Science">
        <title>Genome sequence of the nematode C. elegans: a platform for investigating biology.</title>
        <authorList>
            <consortium name="The C. elegans sequencing consortium"/>
            <person name="Sulson J.E."/>
            <person name="Waterston R."/>
        </authorList>
    </citation>
    <scope>NUCLEOTIDE SEQUENCE [LARGE SCALE GENOMIC DNA]</scope>
    <source>
        <strain evidence="13 14">Bristol N2</strain>
    </source>
</reference>
<dbReference type="RefSeq" id="NP_510351.2">
    <property type="nucleotide sequence ID" value="NM_077950.4"/>
</dbReference>
<dbReference type="InParanoid" id="G5EE08"/>
<dbReference type="PhylomeDB" id="G5EE08"/>
<evidence type="ECO:0000256" key="4">
    <source>
        <dbReference type="ARBA" id="ARBA00022833"/>
    </source>
</evidence>
<feature type="domain" description="Nuclear receptor" evidence="11">
    <location>
        <begin position="20"/>
        <end position="100"/>
    </location>
</feature>
<dbReference type="GO" id="GO:0005634">
    <property type="term" value="C:nucleus"/>
    <property type="evidence" value="ECO:0007669"/>
    <property type="project" value="UniProtKB-SubCell"/>
</dbReference>
<dbReference type="GO" id="GO:0043565">
    <property type="term" value="F:sequence-specific DNA binding"/>
    <property type="evidence" value="ECO:0007669"/>
    <property type="project" value="InterPro"/>
</dbReference>
<evidence type="ECO:0000313" key="13">
    <source>
        <dbReference type="EMBL" id="CAB02960.2"/>
    </source>
</evidence>
<sequence>MSACDFQATSNSEHKYVKNQGTCMICPKKASGRHYGVFSCCACKMFFRRVIVENLFYKCKQNKTCYENEIITGRQKPPKCQACRFKKCVNLGMMLPPKKEPKNLDSSITALQTFLAALKLRDDHRQTQFMQYYSVDDPSLEEIIANPRVVTMRKTSPDVKLSPHEWGFLDSYSRINFFLCFDFINNLSLVDKNIIFNSNTMRAVLLGAAMNTKCHGVDILRAPDGADIYPDEAIKLFPTDSKILDRIRCSLIGKLIELEVSTDEYLLLSMMFFCDPSISTELSSHAKNELSKHQKIFSSHLLLLCRQNRAFSAPNRYMELLSLCHIINKTNMDLQYVSMMFQFMDPDYKFKRLLSDTFVDAGAYSNNRNDRDVKKKYEMFGK</sequence>
<dbReference type="FunCoup" id="G5EE08">
    <property type="interactions" value="5"/>
</dbReference>
<dbReference type="PROSITE" id="PS00031">
    <property type="entry name" value="NUCLEAR_REC_DBD_1"/>
    <property type="match status" value="1"/>
</dbReference>
<dbReference type="PANTHER" id="PTHR45886">
    <property type="entry name" value="NUCLEAR HORMONE RECEPTOR FAMILY-RELATED-RELATED"/>
    <property type="match status" value="1"/>
</dbReference>
<dbReference type="SUPFAM" id="SSF57716">
    <property type="entry name" value="Glucocorticoid receptor-like (DNA-binding domain)"/>
    <property type="match status" value="1"/>
</dbReference>
<feature type="domain" description="NR LBD" evidence="12">
    <location>
        <begin position="136"/>
        <end position="360"/>
    </location>
</feature>
<dbReference type="SMART" id="SM00430">
    <property type="entry name" value="HOLI"/>
    <property type="match status" value="1"/>
</dbReference>
<keyword evidence="8 10" id="KW-0675">Receptor</keyword>
<evidence type="ECO:0000256" key="8">
    <source>
        <dbReference type="ARBA" id="ARBA00023170"/>
    </source>
</evidence>
<keyword evidence="3 10" id="KW-0863">Zinc-finger</keyword>
<dbReference type="SMART" id="SM00399">
    <property type="entry name" value="ZnF_C4"/>
    <property type="match status" value="1"/>
</dbReference>
<dbReference type="KEGG" id="cel:CELE_F16B12.8"/>
<evidence type="ECO:0000256" key="5">
    <source>
        <dbReference type="ARBA" id="ARBA00023015"/>
    </source>
</evidence>
<keyword evidence="6 10" id="KW-0238">DNA-binding</keyword>
<dbReference type="Bgee" id="WBGene00008884">
    <property type="expression patterns" value="Expressed in pharyngeal muscle cell (C elegans) and 1 other cell type or tissue"/>
</dbReference>
<dbReference type="Pfam" id="PF00105">
    <property type="entry name" value="zf-C4"/>
    <property type="match status" value="1"/>
</dbReference>
<accession>G5EE08</accession>
<dbReference type="GO" id="GO:0008270">
    <property type="term" value="F:zinc ion binding"/>
    <property type="evidence" value="ECO:0007669"/>
    <property type="project" value="UniProtKB-KW"/>
</dbReference>
<dbReference type="Pfam" id="PF00104">
    <property type="entry name" value="Hormone_recep"/>
    <property type="match status" value="1"/>
</dbReference>
<evidence type="ECO:0000256" key="2">
    <source>
        <dbReference type="ARBA" id="ARBA00022723"/>
    </source>
</evidence>
<proteinExistence type="inferred from homology"/>
<evidence type="ECO:0000256" key="7">
    <source>
        <dbReference type="ARBA" id="ARBA00023163"/>
    </source>
</evidence>
<evidence type="ECO:0000259" key="11">
    <source>
        <dbReference type="PROSITE" id="PS51030"/>
    </source>
</evidence>
<evidence type="ECO:0000259" key="12">
    <source>
        <dbReference type="PROSITE" id="PS51843"/>
    </source>
</evidence>
<keyword evidence="4 10" id="KW-0862">Zinc</keyword>
<keyword evidence="9 10" id="KW-0539">Nucleus</keyword>
<dbReference type="AlphaFoldDB" id="G5EE08"/>
<dbReference type="PaxDb" id="6239-F16B12.8"/>
<dbReference type="PRINTS" id="PR00047">
    <property type="entry name" value="STROIDFINGER"/>
</dbReference>
<dbReference type="Gene3D" id="3.30.50.10">
    <property type="entry name" value="Erythroid Transcription Factor GATA-1, subunit A"/>
    <property type="match status" value="1"/>
</dbReference>
<name>G5EE08_CAEEL</name>
<dbReference type="OrthoDB" id="5799427at2759"/>
<dbReference type="PIR" id="T21008">
    <property type="entry name" value="T21008"/>
</dbReference>
<keyword evidence="7 10" id="KW-0804">Transcription</keyword>
<dbReference type="WormBase" id="F16B12.8">
    <property type="protein sequence ID" value="CE35489"/>
    <property type="gene ID" value="WBGene00008884"/>
    <property type="gene designation" value="nhr-281"/>
</dbReference>
<dbReference type="InterPro" id="IPR000536">
    <property type="entry name" value="Nucl_hrmn_rcpt_lig-bd"/>
</dbReference>
<evidence type="ECO:0000313" key="14">
    <source>
        <dbReference type="Proteomes" id="UP000001940"/>
    </source>
</evidence>
<dbReference type="EMBL" id="BX284606">
    <property type="protein sequence ID" value="CAB02960.2"/>
    <property type="molecule type" value="Genomic_DNA"/>
</dbReference>
<comment type="subcellular location">
    <subcellularLocation>
        <location evidence="10">Nucleus</location>
    </subcellularLocation>
</comment>
<dbReference type="InterPro" id="IPR035500">
    <property type="entry name" value="NHR-like_dom_sf"/>
</dbReference>
<dbReference type="PANTHER" id="PTHR45886:SF2">
    <property type="entry name" value="NUCLEAR HORMONE RECEPTOR FAMILY-RELATED"/>
    <property type="match status" value="1"/>
</dbReference>
<dbReference type="HOGENOM" id="CLU_007368_3_0_1"/>
<dbReference type="Gene3D" id="1.10.565.10">
    <property type="entry name" value="Retinoid X Receptor"/>
    <property type="match status" value="1"/>
</dbReference>
<evidence type="ECO:0000256" key="6">
    <source>
        <dbReference type="ARBA" id="ARBA00023125"/>
    </source>
</evidence>
<dbReference type="PROSITE" id="PS51843">
    <property type="entry name" value="NR_LBD"/>
    <property type="match status" value="1"/>
</dbReference>
<dbReference type="InterPro" id="IPR013088">
    <property type="entry name" value="Znf_NHR/GATA"/>
</dbReference>
<dbReference type="CTD" id="184567"/>
<evidence type="ECO:0000256" key="3">
    <source>
        <dbReference type="ARBA" id="ARBA00022771"/>
    </source>
</evidence>
<dbReference type="SUPFAM" id="SSF48508">
    <property type="entry name" value="Nuclear receptor ligand-binding domain"/>
    <property type="match status" value="1"/>
</dbReference>
<keyword evidence="5 10" id="KW-0805">Transcription regulation</keyword>
<dbReference type="InterPro" id="IPR001628">
    <property type="entry name" value="Znf_hrmn_rcpt"/>
</dbReference>
<dbReference type="Proteomes" id="UP000001940">
    <property type="component" value="Chromosome X"/>
</dbReference>
<protein>
    <submittedName>
        <fullName evidence="13">Nuclear Hormone Receptor family</fullName>
    </submittedName>
</protein>
<dbReference type="STRING" id="6239.F16B12.8.1"/>
<dbReference type="GO" id="GO:0003700">
    <property type="term" value="F:DNA-binding transcription factor activity"/>
    <property type="evidence" value="ECO:0007669"/>
    <property type="project" value="InterPro"/>
</dbReference>
<keyword evidence="2 10" id="KW-0479">Metal-binding</keyword>
<dbReference type="GeneID" id="184567"/>
<dbReference type="SMR" id="G5EE08"/>
<dbReference type="AGR" id="WB:WBGene00008884"/>